<dbReference type="EMBL" id="MN079080">
    <property type="protein sequence ID" value="QEA04163.1"/>
    <property type="molecule type" value="Genomic_DNA"/>
</dbReference>
<dbReference type="PANTHER" id="PTHR43537:SF44">
    <property type="entry name" value="GNTR FAMILY REGULATORY PROTEIN"/>
    <property type="match status" value="1"/>
</dbReference>
<accession>A0A5B8R8A8</accession>
<dbReference type="InterPro" id="IPR011711">
    <property type="entry name" value="GntR_C"/>
</dbReference>
<keyword evidence="3" id="KW-0804">Transcription</keyword>
<dbReference type="GO" id="GO:0003700">
    <property type="term" value="F:DNA-binding transcription factor activity"/>
    <property type="evidence" value="ECO:0007669"/>
    <property type="project" value="InterPro"/>
</dbReference>
<dbReference type="InterPro" id="IPR036390">
    <property type="entry name" value="WH_DNA-bd_sf"/>
</dbReference>
<dbReference type="Gene3D" id="1.20.120.530">
    <property type="entry name" value="GntR ligand-binding domain-like"/>
    <property type="match status" value="1"/>
</dbReference>
<dbReference type="PRINTS" id="PR00035">
    <property type="entry name" value="HTHGNTR"/>
</dbReference>
<keyword evidence="2" id="KW-0238">DNA-binding</keyword>
<dbReference type="SMART" id="SM00895">
    <property type="entry name" value="FCD"/>
    <property type="match status" value="1"/>
</dbReference>
<dbReference type="CDD" id="cd07377">
    <property type="entry name" value="WHTH_GntR"/>
    <property type="match status" value="1"/>
</dbReference>
<evidence type="ECO:0000256" key="3">
    <source>
        <dbReference type="ARBA" id="ARBA00023163"/>
    </source>
</evidence>
<dbReference type="PROSITE" id="PS50949">
    <property type="entry name" value="HTH_GNTR"/>
    <property type="match status" value="1"/>
</dbReference>
<dbReference type="Pfam" id="PF07729">
    <property type="entry name" value="FCD"/>
    <property type="match status" value="1"/>
</dbReference>
<dbReference type="InterPro" id="IPR008920">
    <property type="entry name" value="TF_FadR/GntR_C"/>
</dbReference>
<dbReference type="SUPFAM" id="SSF46785">
    <property type="entry name" value="Winged helix' DNA-binding domain"/>
    <property type="match status" value="1"/>
</dbReference>
<dbReference type="SMART" id="SM00345">
    <property type="entry name" value="HTH_GNTR"/>
    <property type="match status" value="1"/>
</dbReference>
<dbReference type="Pfam" id="PF00392">
    <property type="entry name" value="GntR"/>
    <property type="match status" value="1"/>
</dbReference>
<evidence type="ECO:0000259" key="4">
    <source>
        <dbReference type="PROSITE" id="PS50949"/>
    </source>
</evidence>
<name>A0A5B8R8A8_9ZZZZ</name>
<organism evidence="5">
    <name type="scientific">uncultured organism</name>
    <dbReference type="NCBI Taxonomy" id="155900"/>
    <lineage>
        <taxon>unclassified sequences</taxon>
        <taxon>environmental samples</taxon>
    </lineage>
</organism>
<dbReference type="GO" id="GO:0003677">
    <property type="term" value="F:DNA binding"/>
    <property type="evidence" value="ECO:0007669"/>
    <property type="project" value="UniProtKB-KW"/>
</dbReference>
<dbReference type="InterPro" id="IPR000524">
    <property type="entry name" value="Tscrpt_reg_HTH_GntR"/>
</dbReference>
<sequence>MTRANRRLPGEVASVLEREIRDGRHQPGGRMPTEAALATRFEVSRAAVREAIAELRRARLVKTHQGRGTFVAETLPEKPVFSLSSDSLDPVELRHVYEIRREVEAGAAALAAGNADEAAIAAMREAFAALERSVHEDRPGARHDLAFHRAIAEATGNRFFPEFLSFFYPRVMESITAARSNTARISGRAQAVQAEHRAILDAILAREPEEARAAMRVHLTNAMRRLGLARTDARETQI</sequence>
<feature type="domain" description="HTH gntR-type" evidence="4">
    <location>
        <begin position="6"/>
        <end position="74"/>
    </location>
</feature>
<dbReference type="InterPro" id="IPR036388">
    <property type="entry name" value="WH-like_DNA-bd_sf"/>
</dbReference>
<evidence type="ECO:0000256" key="1">
    <source>
        <dbReference type="ARBA" id="ARBA00023015"/>
    </source>
</evidence>
<dbReference type="SUPFAM" id="SSF48008">
    <property type="entry name" value="GntR ligand-binding domain-like"/>
    <property type="match status" value="1"/>
</dbReference>
<keyword evidence="1" id="KW-0805">Transcription regulation</keyword>
<evidence type="ECO:0000256" key="2">
    <source>
        <dbReference type="ARBA" id="ARBA00023125"/>
    </source>
</evidence>
<reference evidence="5" key="1">
    <citation type="submission" date="2019-06" db="EMBL/GenBank/DDBJ databases">
        <authorList>
            <person name="Murdoch R.W."/>
            <person name="Fathepure B."/>
        </authorList>
    </citation>
    <scope>NUCLEOTIDE SEQUENCE</scope>
</reference>
<dbReference type="AlphaFoldDB" id="A0A5B8R8A8"/>
<evidence type="ECO:0000313" key="5">
    <source>
        <dbReference type="EMBL" id="QEA04163.1"/>
    </source>
</evidence>
<gene>
    <name evidence="5" type="primary">lutR</name>
    <name evidence="5" type="ORF">KBTEX_00466</name>
</gene>
<dbReference type="PANTHER" id="PTHR43537">
    <property type="entry name" value="TRANSCRIPTIONAL REGULATOR, GNTR FAMILY"/>
    <property type="match status" value="1"/>
</dbReference>
<protein>
    <submittedName>
        <fullName evidence="5">HTH-type transcriptional regulator LutR</fullName>
    </submittedName>
</protein>
<dbReference type="Gene3D" id="1.10.10.10">
    <property type="entry name" value="Winged helix-like DNA-binding domain superfamily/Winged helix DNA-binding domain"/>
    <property type="match status" value="1"/>
</dbReference>
<proteinExistence type="predicted"/>